<dbReference type="HAMAP" id="MF_04015">
    <property type="entry name" value="HSV_TRM2"/>
    <property type="match status" value="1"/>
</dbReference>
<dbReference type="GO" id="GO:0019073">
    <property type="term" value="P:viral DNA genome packaging"/>
    <property type="evidence" value="ECO:0007669"/>
    <property type="project" value="InterPro"/>
</dbReference>
<sequence length="80" mass="9263">MEYASDQLLPRDMQILFPTIYCRLNAINYCQYLKTFLVQRAQPAACDHTLVLESKVDTVRQVLRKIVSTDAVFSEARVRP</sequence>
<reference evidence="4" key="1">
    <citation type="journal article" date="2015" name="J. Virol.">
        <title>Whole-Genome Sequencing of Kaposi's Sarcoma-Associated Herpesvirus from Zambian Kaposi's Sarcoma Biopsy Specimens Reveals Unique Viral Diversity.</title>
        <authorList>
            <person name="Olp L.N."/>
            <person name="Jeanniard A."/>
            <person name="Marimo C."/>
            <person name="West J.T."/>
            <person name="Wood C."/>
        </authorList>
    </citation>
    <scope>NUCLEOTIDE SEQUENCE</scope>
    <source>
        <strain evidence="4">ZM124</strain>
    </source>
</reference>
<accession>A0A0N9RWV8</accession>
<gene>
    <name evidence="4" type="primary">ORF67A</name>
</gene>
<keyword evidence="1" id="KW-1048">Host nucleus</keyword>
<organismHost>
    <name type="scientific">Homo sapiens</name>
    <name type="common">Human</name>
    <dbReference type="NCBI Taxonomy" id="9606"/>
</organismHost>
<protein>
    <submittedName>
        <fullName evidence="4">ORF67A</fullName>
    </submittedName>
</protein>
<dbReference type="EMBL" id="KT271466">
    <property type="protein sequence ID" value="ALH45368.1"/>
    <property type="molecule type" value="Genomic_DNA"/>
</dbReference>
<name>A0A0N9RWV8_HHV8</name>
<evidence type="ECO:0000256" key="3">
    <source>
        <dbReference type="ARBA" id="ARBA00023219"/>
    </source>
</evidence>
<evidence type="ECO:0000256" key="1">
    <source>
        <dbReference type="ARBA" id="ARBA00022562"/>
    </source>
</evidence>
<keyword evidence="3" id="KW-0231">Viral genome packaging</keyword>
<organism evidence="4">
    <name type="scientific">Human herpesvirus 8</name>
    <name type="common">HHV-8</name>
    <name type="synonym">Kaposi's sarcoma-associated herpesvirus</name>
    <dbReference type="NCBI Taxonomy" id="37296"/>
    <lineage>
        <taxon>Viruses</taxon>
        <taxon>Duplodnaviria</taxon>
        <taxon>Heunggongvirae</taxon>
        <taxon>Peploviricota</taxon>
        <taxon>Herviviricetes</taxon>
        <taxon>Herpesvirales</taxon>
        <taxon>Orthoherpesviridae</taxon>
        <taxon>Gammaherpesvirinae</taxon>
        <taxon>Rhadinovirus</taxon>
        <taxon>Rhadinovirus humangamma8</taxon>
    </lineage>
</organism>
<proteinExistence type="inferred from homology"/>
<keyword evidence="2" id="KW-1188">Viral release from host cell</keyword>
<dbReference type="InterPro" id="IPR005208">
    <property type="entry name" value="Herpes_TT2"/>
</dbReference>
<evidence type="ECO:0000313" key="4">
    <source>
        <dbReference type="EMBL" id="ALH45368.1"/>
    </source>
</evidence>
<evidence type="ECO:0000256" key="2">
    <source>
        <dbReference type="ARBA" id="ARBA00022612"/>
    </source>
</evidence>
<dbReference type="Pfam" id="PF03581">
    <property type="entry name" value="Herpes_UL33"/>
    <property type="match status" value="1"/>
</dbReference>